<feature type="domain" description="RDD" evidence="6">
    <location>
        <begin position="8"/>
        <end position="217"/>
    </location>
</feature>
<comment type="caution">
    <text evidence="7">The sequence shown here is derived from an EMBL/GenBank/DDBJ whole genome shotgun (WGS) entry which is preliminary data.</text>
</comment>
<feature type="transmembrane region" description="Helical" evidence="5">
    <location>
        <begin position="149"/>
        <end position="167"/>
    </location>
</feature>
<comment type="subcellular location">
    <subcellularLocation>
        <location evidence="1">Membrane</location>
        <topology evidence="1">Multi-pass membrane protein</topology>
    </subcellularLocation>
</comment>
<keyword evidence="3 5" id="KW-1133">Transmembrane helix</keyword>
<organism evidence="7 8">
    <name type="scientific">Candidatus Onthenecus intestinigallinarum</name>
    <dbReference type="NCBI Taxonomy" id="2840875"/>
    <lineage>
        <taxon>Bacteria</taxon>
        <taxon>Bacillati</taxon>
        <taxon>Bacillota</taxon>
        <taxon>Clostridia</taxon>
        <taxon>Eubacteriales</taxon>
        <taxon>Candidatus Onthenecus</taxon>
    </lineage>
</organism>
<feature type="transmembrane region" description="Helical" evidence="5">
    <location>
        <begin position="21"/>
        <end position="41"/>
    </location>
</feature>
<dbReference type="Proteomes" id="UP000886887">
    <property type="component" value="Unassembled WGS sequence"/>
</dbReference>
<keyword evidence="4 5" id="KW-0472">Membrane</keyword>
<feature type="transmembrane region" description="Helical" evidence="5">
    <location>
        <begin position="173"/>
        <end position="198"/>
    </location>
</feature>
<dbReference type="AlphaFoldDB" id="A0A9D1CS89"/>
<evidence type="ECO:0000259" key="6">
    <source>
        <dbReference type="Pfam" id="PF06271"/>
    </source>
</evidence>
<sequence>MIFDLQKASMWKRISAFLFDFILFGIVAVLFAWLLSAALGFDAHYQALADAYARYGEAYGVDFSMSSGEYDALTEEQLQHLQDAYAALAADGEAVYAYNMTVQLSILITSLGILLAFFAMEFAVPLALGDGQTLGKKIFGLGLMRQDGVRVRAVALFVRAVLGKYAIETMVPLLIVAMVLYGSIGIVGPVILGLLLLVQAAVLCATPTRAAIHDLLAATVVVDLPSQKIFDTREELIACQQRLHAEKVASEPYR</sequence>
<dbReference type="Pfam" id="PF06271">
    <property type="entry name" value="RDD"/>
    <property type="match status" value="1"/>
</dbReference>
<proteinExistence type="predicted"/>
<dbReference type="EMBL" id="DVFJ01000031">
    <property type="protein sequence ID" value="HIQ72289.1"/>
    <property type="molecule type" value="Genomic_DNA"/>
</dbReference>
<evidence type="ECO:0000256" key="5">
    <source>
        <dbReference type="SAM" id="Phobius"/>
    </source>
</evidence>
<gene>
    <name evidence="7" type="ORF">IAB73_08805</name>
</gene>
<evidence type="ECO:0000313" key="7">
    <source>
        <dbReference type="EMBL" id="HIQ72289.1"/>
    </source>
</evidence>
<protein>
    <submittedName>
        <fullName evidence="7">RDD family protein</fullName>
    </submittedName>
</protein>
<evidence type="ECO:0000256" key="1">
    <source>
        <dbReference type="ARBA" id="ARBA00004141"/>
    </source>
</evidence>
<feature type="transmembrane region" description="Helical" evidence="5">
    <location>
        <begin position="106"/>
        <end position="128"/>
    </location>
</feature>
<reference evidence="7" key="2">
    <citation type="journal article" date="2021" name="PeerJ">
        <title>Extensive microbial diversity within the chicken gut microbiome revealed by metagenomics and culture.</title>
        <authorList>
            <person name="Gilroy R."/>
            <person name="Ravi A."/>
            <person name="Getino M."/>
            <person name="Pursley I."/>
            <person name="Horton D.L."/>
            <person name="Alikhan N.F."/>
            <person name="Baker D."/>
            <person name="Gharbi K."/>
            <person name="Hall N."/>
            <person name="Watson M."/>
            <person name="Adriaenssens E.M."/>
            <person name="Foster-Nyarko E."/>
            <person name="Jarju S."/>
            <person name="Secka A."/>
            <person name="Antonio M."/>
            <person name="Oren A."/>
            <person name="Chaudhuri R.R."/>
            <person name="La Ragione R."/>
            <person name="Hildebrand F."/>
            <person name="Pallen M.J."/>
        </authorList>
    </citation>
    <scope>NUCLEOTIDE SEQUENCE</scope>
    <source>
        <strain evidence="7">ChiSxjej2B14-6234</strain>
    </source>
</reference>
<dbReference type="GO" id="GO:0016020">
    <property type="term" value="C:membrane"/>
    <property type="evidence" value="ECO:0007669"/>
    <property type="project" value="UniProtKB-SubCell"/>
</dbReference>
<evidence type="ECO:0000256" key="3">
    <source>
        <dbReference type="ARBA" id="ARBA00022989"/>
    </source>
</evidence>
<name>A0A9D1CS89_9FIRM</name>
<keyword evidence="2 5" id="KW-0812">Transmembrane</keyword>
<evidence type="ECO:0000313" key="8">
    <source>
        <dbReference type="Proteomes" id="UP000886887"/>
    </source>
</evidence>
<evidence type="ECO:0000256" key="4">
    <source>
        <dbReference type="ARBA" id="ARBA00023136"/>
    </source>
</evidence>
<dbReference type="InterPro" id="IPR010432">
    <property type="entry name" value="RDD"/>
</dbReference>
<accession>A0A9D1CS89</accession>
<reference evidence="7" key="1">
    <citation type="submission" date="2020-10" db="EMBL/GenBank/DDBJ databases">
        <authorList>
            <person name="Gilroy R."/>
        </authorList>
    </citation>
    <scope>NUCLEOTIDE SEQUENCE</scope>
    <source>
        <strain evidence="7">ChiSxjej2B14-6234</strain>
    </source>
</reference>
<evidence type="ECO:0000256" key="2">
    <source>
        <dbReference type="ARBA" id="ARBA00022692"/>
    </source>
</evidence>